<evidence type="ECO:0000313" key="4">
    <source>
        <dbReference type="EMBL" id="KAL2096325.1"/>
    </source>
</evidence>
<dbReference type="PANTHER" id="PTHR32123:SF10">
    <property type="entry name" value="BICD FAMILY-LIKE CARGO ADAPTER 1-RELATED"/>
    <property type="match status" value="1"/>
</dbReference>
<dbReference type="InterPro" id="IPR051149">
    <property type="entry name" value="Spindly/BICDR_Dynein_Adapter"/>
</dbReference>
<feature type="region of interest" description="Disordered" evidence="3">
    <location>
        <begin position="534"/>
        <end position="584"/>
    </location>
</feature>
<feature type="coiled-coil region" evidence="2">
    <location>
        <begin position="443"/>
        <end position="526"/>
    </location>
</feature>
<dbReference type="EMBL" id="JBHFQA010000007">
    <property type="protein sequence ID" value="KAL2096325.1"/>
    <property type="molecule type" value="Genomic_DNA"/>
</dbReference>
<gene>
    <name evidence="4" type="ORF">ACEWY4_008473</name>
</gene>
<sequence>MSRADVNMKSHKMDLEEDFYAFDFDNEEEIPVYQTQDELLAALRQKEEEVILAAQLGNALLLENRQLKEETGKLHEQYAVKLEELEQGRHELRVRLGGCQAQWEGQVAELERDLQELSAQKQNLQNQLTQAQRAHHQDQQNHAEQTQLLQQQLQAAMEAESAVNAELQTLRQEVKDREHTHTQQDQELLNALREQVDRLMQKEQELEQRLQCVCEENLELKENLSSLHTRLTLNEQQSQQHVQQAAEAWREVEIARDRAQYLQQQLEALEEEASMQDSRHGNTSLLSELEHSLDTIGLDREQVTQDLASILQMLLPLTRGPQEPSVTHSHTHTGPQEPAITHSHKHTGPQEPAITHSHTRTGPEEPSVTHLHSHTHHTHTGPQEPDPRHSDLQGMMGQLKGLAQELAQQHTAQQLSGSIVGVGSDQGESSAQIQELKDQVCVLQEESAELRVLQERCRDQEEQLQQAIKDRDDAISKKTLMEAELVRSKNDMMSLNNQLLEAIQRKLQLSQELEAWQDDIQVILNQQLRTQHQWEQSQRKPLQAPPLSFLRRPRPHRLSTPPPCAPTPTPTAPSPWRDWLKRGK</sequence>
<protein>
    <submittedName>
        <fullName evidence="4">Uncharacterized protein</fullName>
    </submittedName>
</protein>
<feature type="compositionally biased region" description="Polar residues" evidence="3">
    <location>
        <begin position="324"/>
        <end position="334"/>
    </location>
</feature>
<keyword evidence="5" id="KW-1185">Reference proteome</keyword>
<accession>A0ABD1KAY2</accession>
<organism evidence="4 5">
    <name type="scientific">Coilia grayii</name>
    <name type="common">Gray's grenadier anchovy</name>
    <dbReference type="NCBI Taxonomy" id="363190"/>
    <lineage>
        <taxon>Eukaryota</taxon>
        <taxon>Metazoa</taxon>
        <taxon>Chordata</taxon>
        <taxon>Craniata</taxon>
        <taxon>Vertebrata</taxon>
        <taxon>Euteleostomi</taxon>
        <taxon>Actinopterygii</taxon>
        <taxon>Neopterygii</taxon>
        <taxon>Teleostei</taxon>
        <taxon>Clupei</taxon>
        <taxon>Clupeiformes</taxon>
        <taxon>Clupeoidei</taxon>
        <taxon>Engraulidae</taxon>
        <taxon>Coilinae</taxon>
        <taxon>Coilia</taxon>
    </lineage>
</organism>
<reference evidence="4 5" key="1">
    <citation type="submission" date="2024-09" db="EMBL/GenBank/DDBJ databases">
        <title>A chromosome-level genome assembly of Gray's grenadier anchovy, Coilia grayii.</title>
        <authorList>
            <person name="Fu Z."/>
        </authorList>
    </citation>
    <scope>NUCLEOTIDE SEQUENCE [LARGE SCALE GENOMIC DNA]</scope>
    <source>
        <strain evidence="4">G4</strain>
        <tissue evidence="4">Muscle</tissue>
    </source>
</reference>
<feature type="coiled-coil region" evidence="2">
    <location>
        <begin position="252"/>
        <end position="279"/>
    </location>
</feature>
<dbReference type="AlphaFoldDB" id="A0ABD1KAY2"/>
<evidence type="ECO:0000256" key="1">
    <source>
        <dbReference type="ARBA" id="ARBA00023054"/>
    </source>
</evidence>
<evidence type="ECO:0000256" key="3">
    <source>
        <dbReference type="SAM" id="MobiDB-lite"/>
    </source>
</evidence>
<feature type="region of interest" description="Disordered" evidence="3">
    <location>
        <begin position="126"/>
        <end position="150"/>
    </location>
</feature>
<evidence type="ECO:0000313" key="5">
    <source>
        <dbReference type="Proteomes" id="UP001591681"/>
    </source>
</evidence>
<evidence type="ECO:0000256" key="2">
    <source>
        <dbReference type="SAM" id="Coils"/>
    </source>
</evidence>
<proteinExistence type="predicted"/>
<comment type="caution">
    <text evidence="4">The sequence shown here is derived from an EMBL/GenBank/DDBJ whole genome shotgun (WGS) entry which is preliminary data.</text>
</comment>
<keyword evidence="1 2" id="KW-0175">Coiled coil</keyword>
<feature type="region of interest" description="Disordered" evidence="3">
    <location>
        <begin position="319"/>
        <end position="394"/>
    </location>
</feature>
<feature type="compositionally biased region" description="Pro residues" evidence="3">
    <location>
        <begin position="560"/>
        <end position="573"/>
    </location>
</feature>
<name>A0ABD1KAY2_9TELE</name>
<dbReference type="PANTHER" id="PTHR32123">
    <property type="entry name" value="BICD FAMILY-LIKE CARGO ADAPTER"/>
    <property type="match status" value="1"/>
</dbReference>
<dbReference type="Proteomes" id="UP001591681">
    <property type="component" value="Unassembled WGS sequence"/>
</dbReference>